<keyword evidence="6" id="KW-0238">DNA-binding</keyword>
<feature type="domain" description="C2H2-type" evidence="10">
    <location>
        <begin position="133"/>
        <end position="161"/>
    </location>
</feature>
<feature type="compositionally biased region" description="Low complexity" evidence="9">
    <location>
        <begin position="180"/>
        <end position="192"/>
    </location>
</feature>
<evidence type="ECO:0000313" key="11">
    <source>
        <dbReference type="EMBL" id="KAG7176881.1"/>
    </source>
</evidence>
<proteinExistence type="predicted"/>
<dbReference type="FunFam" id="3.30.160.60:FF:000145">
    <property type="entry name" value="Zinc finger protein 574"/>
    <property type="match status" value="1"/>
</dbReference>
<dbReference type="InterPro" id="IPR013087">
    <property type="entry name" value="Znf_C2H2_type"/>
</dbReference>
<dbReference type="Proteomes" id="UP000747542">
    <property type="component" value="Unassembled WGS sequence"/>
</dbReference>
<feature type="compositionally biased region" description="Polar residues" evidence="9">
    <location>
        <begin position="193"/>
        <end position="207"/>
    </location>
</feature>
<dbReference type="Pfam" id="PF00096">
    <property type="entry name" value="zf-C2H2"/>
    <property type="match status" value="1"/>
</dbReference>
<feature type="domain" description="C2H2-type" evidence="10">
    <location>
        <begin position="32"/>
        <end position="59"/>
    </location>
</feature>
<dbReference type="SMART" id="SM00355">
    <property type="entry name" value="ZnF_C2H2"/>
    <property type="match status" value="4"/>
</dbReference>
<feature type="region of interest" description="Disordered" evidence="9">
    <location>
        <begin position="144"/>
        <end position="245"/>
    </location>
</feature>
<evidence type="ECO:0000256" key="9">
    <source>
        <dbReference type="SAM" id="MobiDB-lite"/>
    </source>
</evidence>
<dbReference type="Pfam" id="PF13894">
    <property type="entry name" value="zf-C2H2_4"/>
    <property type="match status" value="1"/>
</dbReference>
<reference evidence="11" key="1">
    <citation type="journal article" date="2021" name="Sci. Adv.">
        <title>The American lobster genome reveals insights on longevity, neural, and immune adaptations.</title>
        <authorList>
            <person name="Polinski J.M."/>
            <person name="Zimin A.V."/>
            <person name="Clark K.F."/>
            <person name="Kohn A.B."/>
            <person name="Sadowski N."/>
            <person name="Timp W."/>
            <person name="Ptitsyn A."/>
            <person name="Khanna P."/>
            <person name="Romanova D.Y."/>
            <person name="Williams P."/>
            <person name="Greenwood S.J."/>
            <person name="Moroz L.L."/>
            <person name="Walt D.R."/>
            <person name="Bodnar A.G."/>
        </authorList>
    </citation>
    <scope>NUCLEOTIDE SEQUENCE</scope>
    <source>
        <strain evidence="11">GMGI-L3</strain>
    </source>
</reference>
<sequence>MSVLGVPPGVSSASDVPAGVASTDFSRGGIVHQCPFCFKRFGLKSDLRRHLRTHTGEKPFACNICNFRTALKGNLKRHLIRFHGIEGALDQALAAGMLTGDSGGRQCPYCPRTFAFPSYLQRHLTSHTGEKPFRCHRCNSRFTRRNHLKEHHRRKHTQSQTPSRQLPPSSTFLNTSPRASSTHQSVSVSLSTASPHISSQMPASSQPTVSYSLTSSTTSSSDMTSSCTPSYSTFSDAASCPPSSQ</sequence>
<dbReference type="GO" id="GO:0005634">
    <property type="term" value="C:nucleus"/>
    <property type="evidence" value="ECO:0007669"/>
    <property type="project" value="UniProtKB-SubCell"/>
</dbReference>
<gene>
    <name evidence="11" type="primary">Zbtb7B-L1</name>
    <name evidence="11" type="ORF">Hamer_G000075</name>
</gene>
<dbReference type="GO" id="GO:0000978">
    <property type="term" value="F:RNA polymerase II cis-regulatory region sequence-specific DNA binding"/>
    <property type="evidence" value="ECO:0007669"/>
    <property type="project" value="TreeGrafter"/>
</dbReference>
<feature type="compositionally biased region" description="Polar residues" evidence="9">
    <location>
        <begin position="158"/>
        <end position="179"/>
    </location>
</feature>
<keyword evidence="12" id="KW-1185">Reference proteome</keyword>
<evidence type="ECO:0000256" key="8">
    <source>
        <dbReference type="PROSITE-ProRule" id="PRU00042"/>
    </source>
</evidence>
<dbReference type="PROSITE" id="PS00028">
    <property type="entry name" value="ZINC_FINGER_C2H2_1"/>
    <property type="match status" value="3"/>
</dbReference>
<name>A0A8J5TKD3_HOMAM</name>
<keyword evidence="7" id="KW-0539">Nucleus</keyword>
<evidence type="ECO:0000256" key="6">
    <source>
        <dbReference type="ARBA" id="ARBA00023125"/>
    </source>
</evidence>
<dbReference type="GO" id="GO:0006357">
    <property type="term" value="P:regulation of transcription by RNA polymerase II"/>
    <property type="evidence" value="ECO:0007669"/>
    <property type="project" value="TreeGrafter"/>
</dbReference>
<evidence type="ECO:0000256" key="3">
    <source>
        <dbReference type="ARBA" id="ARBA00022737"/>
    </source>
</evidence>
<dbReference type="FunFam" id="3.30.160.60:FF:000100">
    <property type="entry name" value="Zinc finger 45-like"/>
    <property type="match status" value="1"/>
</dbReference>
<feature type="compositionally biased region" description="Polar residues" evidence="9">
    <location>
        <begin position="233"/>
        <end position="245"/>
    </location>
</feature>
<evidence type="ECO:0000256" key="7">
    <source>
        <dbReference type="ARBA" id="ARBA00023242"/>
    </source>
</evidence>
<protein>
    <submittedName>
        <fullName evidence="11">Zinc finger and BTB domain-containing protein 7B-like 1</fullName>
    </submittedName>
</protein>
<keyword evidence="2" id="KW-0479">Metal-binding</keyword>
<keyword evidence="5" id="KW-0862">Zinc</keyword>
<dbReference type="PROSITE" id="PS50157">
    <property type="entry name" value="ZINC_FINGER_C2H2_2"/>
    <property type="match status" value="3"/>
</dbReference>
<dbReference type="AlphaFoldDB" id="A0A8J5TKD3"/>
<dbReference type="GO" id="GO:0008270">
    <property type="term" value="F:zinc ion binding"/>
    <property type="evidence" value="ECO:0007669"/>
    <property type="project" value="UniProtKB-KW"/>
</dbReference>
<feature type="domain" description="C2H2-type" evidence="10">
    <location>
        <begin position="105"/>
        <end position="132"/>
    </location>
</feature>
<dbReference type="PANTHER" id="PTHR24390">
    <property type="entry name" value="ZINC FINGER PROTEIN"/>
    <property type="match status" value="1"/>
</dbReference>
<comment type="subcellular location">
    <subcellularLocation>
        <location evidence="1">Nucleus</location>
    </subcellularLocation>
</comment>
<dbReference type="EMBL" id="JAHLQT010002534">
    <property type="protein sequence ID" value="KAG7176881.1"/>
    <property type="molecule type" value="Genomic_DNA"/>
</dbReference>
<dbReference type="FunFam" id="3.30.160.60:FF:000630">
    <property type="entry name" value="Zinc finger protein 180"/>
    <property type="match status" value="1"/>
</dbReference>
<evidence type="ECO:0000256" key="4">
    <source>
        <dbReference type="ARBA" id="ARBA00022771"/>
    </source>
</evidence>
<comment type="caution">
    <text evidence="11">The sequence shown here is derived from an EMBL/GenBank/DDBJ whole genome shotgun (WGS) entry which is preliminary data.</text>
</comment>
<evidence type="ECO:0000256" key="2">
    <source>
        <dbReference type="ARBA" id="ARBA00022723"/>
    </source>
</evidence>
<organism evidence="11 12">
    <name type="scientific">Homarus americanus</name>
    <name type="common">American lobster</name>
    <dbReference type="NCBI Taxonomy" id="6706"/>
    <lineage>
        <taxon>Eukaryota</taxon>
        <taxon>Metazoa</taxon>
        <taxon>Ecdysozoa</taxon>
        <taxon>Arthropoda</taxon>
        <taxon>Crustacea</taxon>
        <taxon>Multicrustacea</taxon>
        <taxon>Malacostraca</taxon>
        <taxon>Eumalacostraca</taxon>
        <taxon>Eucarida</taxon>
        <taxon>Decapoda</taxon>
        <taxon>Pleocyemata</taxon>
        <taxon>Astacidea</taxon>
        <taxon>Nephropoidea</taxon>
        <taxon>Nephropidae</taxon>
        <taxon>Homarus</taxon>
    </lineage>
</organism>
<evidence type="ECO:0000259" key="10">
    <source>
        <dbReference type="PROSITE" id="PS50157"/>
    </source>
</evidence>
<evidence type="ECO:0000256" key="1">
    <source>
        <dbReference type="ARBA" id="ARBA00004123"/>
    </source>
</evidence>
<keyword evidence="4 8" id="KW-0863">Zinc-finger</keyword>
<accession>A0A8J5TKD3</accession>
<dbReference type="GO" id="GO:0003700">
    <property type="term" value="F:DNA-binding transcription factor activity"/>
    <property type="evidence" value="ECO:0007669"/>
    <property type="project" value="TreeGrafter"/>
</dbReference>
<dbReference type="InterPro" id="IPR036236">
    <property type="entry name" value="Znf_C2H2_sf"/>
</dbReference>
<evidence type="ECO:0000313" key="12">
    <source>
        <dbReference type="Proteomes" id="UP000747542"/>
    </source>
</evidence>
<dbReference type="PANTHER" id="PTHR24390:SF159">
    <property type="entry name" value="GROWTH FACTOR INDEPENDENT 1 TRANSCRIPTIONAL REPRESSOR"/>
    <property type="match status" value="1"/>
</dbReference>
<dbReference type="Gene3D" id="3.30.160.60">
    <property type="entry name" value="Classic Zinc Finger"/>
    <property type="match status" value="4"/>
</dbReference>
<feature type="compositionally biased region" description="Low complexity" evidence="9">
    <location>
        <begin position="208"/>
        <end position="232"/>
    </location>
</feature>
<dbReference type="SUPFAM" id="SSF57667">
    <property type="entry name" value="beta-beta-alpha zinc fingers"/>
    <property type="match status" value="2"/>
</dbReference>
<keyword evidence="3" id="KW-0677">Repeat</keyword>
<feature type="compositionally biased region" description="Basic residues" evidence="9">
    <location>
        <begin position="144"/>
        <end position="157"/>
    </location>
</feature>
<evidence type="ECO:0000256" key="5">
    <source>
        <dbReference type="ARBA" id="ARBA00022833"/>
    </source>
</evidence>